<proteinExistence type="predicted"/>
<keyword evidence="2" id="KW-1185">Reference proteome</keyword>
<dbReference type="RefSeq" id="XP_062713749.1">
    <property type="nucleotide sequence ID" value="XM_062857765.1"/>
</dbReference>
<sequence length="159" mass="17762">MPAPLSPHEKLDILKRNLRPDYKQVLVFKPVNTLSELMLIGKTIDASKTSIYQKVFGVPKEVSTISSKPAYDGYRQSQQQQQPRDNGKVLSLRYHQGAKTFGVAYHRDKDTKPLAGYADADYGGDVDDRHSISGGSVTWLGNLECNQAIWSNLLQPKKS</sequence>
<name>A0ABM1ZUJ5_AEDAL</name>
<dbReference type="EnsemblMetazoa" id="AALFPA23_021777.R32248">
    <property type="protein sequence ID" value="AALFPA23_021777.P32248"/>
    <property type="gene ID" value="AALFPA23_021777"/>
</dbReference>
<dbReference type="Proteomes" id="UP000069940">
    <property type="component" value="Unassembled WGS sequence"/>
</dbReference>
<protein>
    <submittedName>
        <fullName evidence="1">Uncharacterized protein</fullName>
    </submittedName>
</protein>
<accession>A0ABM1ZUJ5</accession>
<evidence type="ECO:0000313" key="1">
    <source>
        <dbReference type="EnsemblMetazoa" id="AALFPA23_021777.P32248"/>
    </source>
</evidence>
<dbReference type="GeneID" id="134290599"/>
<reference evidence="2" key="1">
    <citation type="journal article" date="2015" name="Proc. Natl. Acad. Sci. U.S.A.">
        <title>Genome sequence of the Asian Tiger mosquito, Aedes albopictus, reveals insights into its biology, genetics, and evolution.</title>
        <authorList>
            <person name="Chen X.G."/>
            <person name="Jiang X."/>
            <person name="Gu J."/>
            <person name="Xu M."/>
            <person name="Wu Y."/>
            <person name="Deng Y."/>
            <person name="Zhang C."/>
            <person name="Bonizzoni M."/>
            <person name="Dermauw W."/>
            <person name="Vontas J."/>
            <person name="Armbruster P."/>
            <person name="Huang X."/>
            <person name="Yang Y."/>
            <person name="Zhang H."/>
            <person name="He W."/>
            <person name="Peng H."/>
            <person name="Liu Y."/>
            <person name="Wu K."/>
            <person name="Chen J."/>
            <person name="Lirakis M."/>
            <person name="Topalis P."/>
            <person name="Van Leeuwen T."/>
            <person name="Hall A.B."/>
            <person name="Jiang X."/>
            <person name="Thorpe C."/>
            <person name="Mueller R.L."/>
            <person name="Sun C."/>
            <person name="Waterhouse R.M."/>
            <person name="Yan G."/>
            <person name="Tu Z.J."/>
            <person name="Fang X."/>
            <person name="James A.A."/>
        </authorList>
    </citation>
    <scope>NUCLEOTIDE SEQUENCE [LARGE SCALE GENOMIC DNA]</scope>
    <source>
        <strain evidence="2">Foshan</strain>
    </source>
</reference>
<organism evidence="1 2">
    <name type="scientific">Aedes albopictus</name>
    <name type="common">Asian tiger mosquito</name>
    <name type="synonym">Stegomyia albopicta</name>
    <dbReference type="NCBI Taxonomy" id="7160"/>
    <lineage>
        <taxon>Eukaryota</taxon>
        <taxon>Metazoa</taxon>
        <taxon>Ecdysozoa</taxon>
        <taxon>Arthropoda</taxon>
        <taxon>Hexapoda</taxon>
        <taxon>Insecta</taxon>
        <taxon>Pterygota</taxon>
        <taxon>Neoptera</taxon>
        <taxon>Endopterygota</taxon>
        <taxon>Diptera</taxon>
        <taxon>Nematocera</taxon>
        <taxon>Culicoidea</taxon>
        <taxon>Culicidae</taxon>
        <taxon>Culicinae</taxon>
        <taxon>Aedini</taxon>
        <taxon>Aedes</taxon>
        <taxon>Stegomyia</taxon>
    </lineage>
</organism>
<evidence type="ECO:0000313" key="2">
    <source>
        <dbReference type="Proteomes" id="UP000069940"/>
    </source>
</evidence>
<reference evidence="1" key="2">
    <citation type="submission" date="2025-05" db="UniProtKB">
        <authorList>
            <consortium name="EnsemblMetazoa"/>
        </authorList>
    </citation>
    <scope>IDENTIFICATION</scope>
    <source>
        <strain evidence="1">Foshan</strain>
    </source>
</reference>